<evidence type="ECO:0000313" key="1">
    <source>
        <dbReference type="EMBL" id="UPW40848.1"/>
    </source>
</evidence>
<name>A0A976N1N3_9VIRU</name>
<proteinExistence type="predicted"/>
<sequence length="115" mass="13383">MKLYLCKVTLRITYSDLKDNRSCDGTYFYYLGTSLASARQLVKHLPFEPPVSREGERVEVVEQGLYSADMLDSYIPYYDGFPFNNGDITRSLFGGTFSRLFRFDVNSLKRLRAFY</sequence>
<reference evidence="1" key="1">
    <citation type="submission" date="2022-02" db="EMBL/GenBank/DDBJ databases">
        <title>Towards deciphering the DNA virus diversity associated with rodent species in the families Cricetidae and Heteromyidae.</title>
        <authorList>
            <person name="Lund M."/>
            <person name="Larsen B.B."/>
            <person name="Gryseels S."/>
            <person name="Kraberger S."/>
            <person name="Rowsey D.M."/>
            <person name="Steger L."/>
            <person name="Yule K.M."/>
            <person name="Upham N.S."/>
            <person name="Worobey M."/>
            <person name="Van Doorslaer K."/>
            <person name="Varsani A."/>
        </authorList>
    </citation>
    <scope>NUCLEOTIDE SEQUENCE</scope>
    <source>
        <strain evidence="1">UA08Rod_6488</strain>
    </source>
</reference>
<protein>
    <submittedName>
        <fullName evidence="1">Uncharacterized protein</fullName>
    </submittedName>
</protein>
<accession>A0A976N1N3</accession>
<dbReference type="EMBL" id="OM869507">
    <property type="protein sequence ID" value="UPW40848.1"/>
    <property type="molecule type" value="Genomic_DNA"/>
</dbReference>
<organism evidence="1">
    <name type="scientific">Sigmofec virus UA08Rod_6488</name>
    <dbReference type="NCBI Taxonomy" id="2929232"/>
    <lineage>
        <taxon>Viruses</taxon>
        <taxon>Monodnaviria</taxon>
        <taxon>Sangervirae</taxon>
        <taxon>Phixviricota</taxon>
        <taxon>Malgrandaviricetes</taxon>
        <taxon>Petitvirales</taxon>
        <taxon>Microviridae</taxon>
    </lineage>
</organism>